<gene>
    <name evidence="1" type="ORF">K8V06_08920</name>
</gene>
<reference evidence="1" key="2">
    <citation type="submission" date="2021-09" db="EMBL/GenBank/DDBJ databases">
        <authorList>
            <person name="Gilroy R."/>
        </authorList>
    </citation>
    <scope>NUCLEOTIDE SEQUENCE</scope>
    <source>
        <strain evidence="1">CHK189-29639</strain>
    </source>
</reference>
<evidence type="ECO:0000313" key="2">
    <source>
        <dbReference type="Proteomes" id="UP000759256"/>
    </source>
</evidence>
<comment type="caution">
    <text evidence="1">The sequence shown here is derived from an EMBL/GenBank/DDBJ whole genome shotgun (WGS) entry which is preliminary data.</text>
</comment>
<name>A0A921LKD5_9LACO</name>
<dbReference type="AlphaFoldDB" id="A0A921LKD5"/>
<dbReference type="EMBL" id="DYVK01000088">
    <property type="protein sequence ID" value="HJG16237.1"/>
    <property type="molecule type" value="Genomic_DNA"/>
</dbReference>
<dbReference type="Proteomes" id="UP000759256">
    <property type="component" value="Unassembled WGS sequence"/>
</dbReference>
<accession>A0A921LKD5</accession>
<proteinExistence type="predicted"/>
<protein>
    <submittedName>
        <fullName evidence="1">Uncharacterized protein</fullName>
    </submittedName>
</protein>
<evidence type="ECO:0000313" key="1">
    <source>
        <dbReference type="EMBL" id="HJG16237.1"/>
    </source>
</evidence>
<sequence length="297" mass="34774">MKPDENKFGGSSEEKIPFFMVTLPNKTMSIKLNRALDSDDRELAHTFAETLGLLNQLVKIFYICNDAHDYLIFSINRLENTVESHTHVARAIIDFLSDSRLIINYLENWTKSNLSSEYYQKWLEFEHGMFDRFVSYRIGYHLRNIAQHKIFIIGKINEHIVDNGKLKKDIYLNKSVLDNNFYNKTKTSANFFENDRNLSIMPHLENYFLGIQYLYLDAGRKFFDENKEKINQMIKLCESKGYSSRIYHGVTNSKKINENNWDVDASEIITVPKIVDVLKILNEEKIANINFNIKGIS</sequence>
<organism evidence="1 2">
    <name type="scientific">Ligilactobacillus salivarius</name>
    <dbReference type="NCBI Taxonomy" id="1624"/>
    <lineage>
        <taxon>Bacteria</taxon>
        <taxon>Bacillati</taxon>
        <taxon>Bacillota</taxon>
        <taxon>Bacilli</taxon>
        <taxon>Lactobacillales</taxon>
        <taxon>Lactobacillaceae</taxon>
        <taxon>Ligilactobacillus</taxon>
    </lineage>
</organism>
<reference evidence="1" key="1">
    <citation type="journal article" date="2021" name="PeerJ">
        <title>Extensive microbial diversity within the chicken gut microbiome revealed by metagenomics and culture.</title>
        <authorList>
            <person name="Gilroy R."/>
            <person name="Ravi A."/>
            <person name="Getino M."/>
            <person name="Pursley I."/>
            <person name="Horton D.L."/>
            <person name="Alikhan N.F."/>
            <person name="Baker D."/>
            <person name="Gharbi K."/>
            <person name="Hall N."/>
            <person name="Watson M."/>
            <person name="Adriaenssens E.M."/>
            <person name="Foster-Nyarko E."/>
            <person name="Jarju S."/>
            <person name="Secka A."/>
            <person name="Antonio M."/>
            <person name="Oren A."/>
            <person name="Chaudhuri R.R."/>
            <person name="La Ragione R."/>
            <person name="Hildebrand F."/>
            <person name="Pallen M.J."/>
        </authorList>
    </citation>
    <scope>NUCLEOTIDE SEQUENCE</scope>
    <source>
        <strain evidence="1">CHK189-29639</strain>
    </source>
</reference>